<comment type="caution">
    <text evidence="2">The sequence shown here is derived from an EMBL/GenBank/DDBJ whole genome shotgun (WGS) entry which is preliminary data.</text>
</comment>
<accession>A0A8S3XCD7</accession>
<evidence type="ECO:0000256" key="1">
    <source>
        <dbReference type="SAM" id="MobiDB-lite"/>
    </source>
</evidence>
<gene>
    <name evidence="2" type="ORF">PAPOLLO_LOCUS16675</name>
</gene>
<evidence type="ECO:0000313" key="2">
    <source>
        <dbReference type="EMBL" id="CAG5017448.1"/>
    </source>
</evidence>
<organism evidence="2 3">
    <name type="scientific">Parnassius apollo</name>
    <name type="common">Apollo butterfly</name>
    <name type="synonym">Papilio apollo</name>
    <dbReference type="NCBI Taxonomy" id="110799"/>
    <lineage>
        <taxon>Eukaryota</taxon>
        <taxon>Metazoa</taxon>
        <taxon>Ecdysozoa</taxon>
        <taxon>Arthropoda</taxon>
        <taxon>Hexapoda</taxon>
        <taxon>Insecta</taxon>
        <taxon>Pterygota</taxon>
        <taxon>Neoptera</taxon>
        <taxon>Endopterygota</taxon>
        <taxon>Lepidoptera</taxon>
        <taxon>Glossata</taxon>
        <taxon>Ditrysia</taxon>
        <taxon>Papilionoidea</taxon>
        <taxon>Papilionidae</taxon>
        <taxon>Parnassiinae</taxon>
        <taxon>Parnassini</taxon>
        <taxon>Parnassius</taxon>
        <taxon>Parnassius</taxon>
    </lineage>
</organism>
<dbReference type="EMBL" id="CAJQZP010001124">
    <property type="protein sequence ID" value="CAG5017448.1"/>
    <property type="molecule type" value="Genomic_DNA"/>
</dbReference>
<protein>
    <submittedName>
        <fullName evidence="2">(apollo) hypothetical protein</fullName>
    </submittedName>
</protein>
<dbReference type="AlphaFoldDB" id="A0A8S3XCD7"/>
<dbReference type="Proteomes" id="UP000691718">
    <property type="component" value="Unassembled WGS sequence"/>
</dbReference>
<proteinExistence type="predicted"/>
<evidence type="ECO:0000313" key="3">
    <source>
        <dbReference type="Proteomes" id="UP000691718"/>
    </source>
</evidence>
<keyword evidence="3" id="KW-1185">Reference proteome</keyword>
<name>A0A8S3XCD7_PARAO</name>
<sequence length="181" mass="21012">MPENSKMLHEKIQQVFATLIDLNDIFDEDKIESVQEFTCRMYGMNNCQSVNTGRFIMFNKIYAAKENNEKFIKKIKGLDSTHILPCWKSLKQKMLRTIFVNYMWLNATEFDCLKFSAENNGWLFLDGFLKPTWFLGSSTPIQVENVLCNSANKSSDDEEHSDCDGDSDNCDYESNEESDFD</sequence>
<feature type="region of interest" description="Disordered" evidence="1">
    <location>
        <begin position="152"/>
        <end position="181"/>
    </location>
</feature>
<reference evidence="2" key="1">
    <citation type="submission" date="2021-04" db="EMBL/GenBank/DDBJ databases">
        <authorList>
            <person name="Tunstrom K."/>
        </authorList>
    </citation>
    <scope>NUCLEOTIDE SEQUENCE</scope>
</reference>
<feature type="compositionally biased region" description="Acidic residues" evidence="1">
    <location>
        <begin position="156"/>
        <end position="181"/>
    </location>
</feature>
<dbReference type="OrthoDB" id="8060926at2759"/>